<feature type="transmembrane region" description="Helical" evidence="6">
    <location>
        <begin position="138"/>
        <end position="167"/>
    </location>
</feature>
<evidence type="ECO:0000256" key="6">
    <source>
        <dbReference type="SAM" id="Phobius"/>
    </source>
</evidence>
<feature type="transmembrane region" description="Helical" evidence="6">
    <location>
        <begin position="231"/>
        <end position="257"/>
    </location>
</feature>
<feature type="transmembrane region" description="Helical" evidence="6">
    <location>
        <begin position="278"/>
        <end position="300"/>
    </location>
</feature>
<evidence type="ECO:0000256" key="4">
    <source>
        <dbReference type="ARBA" id="ARBA00023136"/>
    </source>
</evidence>
<feature type="transmembrane region" description="Helical" evidence="6">
    <location>
        <begin position="187"/>
        <end position="211"/>
    </location>
</feature>
<organism evidence="7 8">
    <name type="scientific">Orbilia blumenaviensis</name>
    <dbReference type="NCBI Taxonomy" id="1796055"/>
    <lineage>
        <taxon>Eukaryota</taxon>
        <taxon>Fungi</taxon>
        <taxon>Dikarya</taxon>
        <taxon>Ascomycota</taxon>
        <taxon>Pezizomycotina</taxon>
        <taxon>Orbiliomycetes</taxon>
        <taxon>Orbiliales</taxon>
        <taxon>Orbiliaceae</taxon>
        <taxon>Orbilia</taxon>
    </lineage>
</organism>
<evidence type="ECO:0000313" key="8">
    <source>
        <dbReference type="Proteomes" id="UP001373714"/>
    </source>
</evidence>
<protein>
    <submittedName>
        <fullName evidence="7">Uncharacterized protein</fullName>
    </submittedName>
</protein>
<sequence>MCLEDNIRPSLNLLIDSSPSYYYYCNNVDHNLSSLKTLFAACYDFLYNCFSKPFEYIYHILIRESDEAAVMAYEFYRYNAEASAGLLAAGFFGLILLVAGYRVWRTGVWWLGVSVGAIGLDVVGLITRSVSILQPQNLGAYMISVVFLTTAPSIQAASVYMLAGRVISRLTPPERQNISTLWLNPRYLSAIFISQTVLSVSMQLVGIGYIIGAIAGTSNSKPSDPEPDMHAAMYMLVIGFSVQIFTVLWFLVVVARFQVGFEGWRRGGRGRFEVEEKVVKTIFYVLYFSAALLLIRSVYRLNHFLAETSPLESFLVTEEWPFWVCEIFVVSLMYTCYLIPQYPGRWFEKGGALEDVGNSNHNSNNNDDFDVEASASTRVPQKQDKEMDRSRESTSARRLAFAGFEFGLT</sequence>
<evidence type="ECO:0000256" key="5">
    <source>
        <dbReference type="SAM" id="MobiDB-lite"/>
    </source>
</evidence>
<dbReference type="PANTHER" id="PTHR31465:SF28">
    <property type="entry name" value="DOMAIN PROTEIN, PUTATIVE-RELATED"/>
    <property type="match status" value="1"/>
</dbReference>
<proteinExistence type="predicted"/>
<feature type="transmembrane region" description="Helical" evidence="6">
    <location>
        <begin position="82"/>
        <end position="101"/>
    </location>
</feature>
<feature type="transmembrane region" description="Helical" evidence="6">
    <location>
        <begin position="108"/>
        <end position="126"/>
    </location>
</feature>
<reference evidence="7 8" key="1">
    <citation type="submission" date="2019-10" db="EMBL/GenBank/DDBJ databases">
        <authorList>
            <person name="Palmer J.M."/>
        </authorList>
    </citation>
    <scope>NUCLEOTIDE SEQUENCE [LARGE SCALE GENOMIC DNA]</scope>
    <source>
        <strain evidence="7 8">TWF730</strain>
    </source>
</reference>
<feature type="compositionally biased region" description="Basic and acidic residues" evidence="5">
    <location>
        <begin position="381"/>
        <end position="394"/>
    </location>
</feature>
<gene>
    <name evidence="7" type="ORF">TWF730_005013</name>
</gene>
<evidence type="ECO:0000313" key="7">
    <source>
        <dbReference type="EMBL" id="KAK6361275.1"/>
    </source>
</evidence>
<dbReference type="Proteomes" id="UP001373714">
    <property type="component" value="Unassembled WGS sequence"/>
</dbReference>
<evidence type="ECO:0000256" key="2">
    <source>
        <dbReference type="ARBA" id="ARBA00022692"/>
    </source>
</evidence>
<evidence type="ECO:0000256" key="3">
    <source>
        <dbReference type="ARBA" id="ARBA00022989"/>
    </source>
</evidence>
<accession>A0AAV9VGZ7</accession>
<dbReference type="GO" id="GO:0016020">
    <property type="term" value="C:membrane"/>
    <property type="evidence" value="ECO:0007669"/>
    <property type="project" value="UniProtKB-SubCell"/>
</dbReference>
<feature type="transmembrane region" description="Helical" evidence="6">
    <location>
        <begin position="320"/>
        <end position="339"/>
    </location>
</feature>
<keyword evidence="2 6" id="KW-0812">Transmembrane</keyword>
<dbReference type="EMBL" id="JAVHNS010000002">
    <property type="protein sequence ID" value="KAK6361275.1"/>
    <property type="molecule type" value="Genomic_DNA"/>
</dbReference>
<keyword evidence="3 6" id="KW-1133">Transmembrane helix</keyword>
<dbReference type="Pfam" id="PF04479">
    <property type="entry name" value="RTA1"/>
    <property type="match status" value="1"/>
</dbReference>
<dbReference type="PANTHER" id="PTHR31465">
    <property type="entry name" value="PROTEIN RTA1-RELATED"/>
    <property type="match status" value="1"/>
</dbReference>
<comment type="subcellular location">
    <subcellularLocation>
        <location evidence="1">Membrane</location>
        <topology evidence="1">Multi-pass membrane protein</topology>
    </subcellularLocation>
</comment>
<comment type="caution">
    <text evidence="7">The sequence shown here is derived from an EMBL/GenBank/DDBJ whole genome shotgun (WGS) entry which is preliminary data.</text>
</comment>
<dbReference type="AlphaFoldDB" id="A0AAV9VGZ7"/>
<keyword evidence="4 6" id="KW-0472">Membrane</keyword>
<evidence type="ECO:0000256" key="1">
    <source>
        <dbReference type="ARBA" id="ARBA00004141"/>
    </source>
</evidence>
<keyword evidence="8" id="KW-1185">Reference proteome</keyword>
<feature type="region of interest" description="Disordered" evidence="5">
    <location>
        <begin position="364"/>
        <end position="394"/>
    </location>
</feature>
<dbReference type="InterPro" id="IPR007568">
    <property type="entry name" value="RTA1"/>
</dbReference>
<name>A0AAV9VGZ7_9PEZI</name>